<evidence type="ECO:0000313" key="2">
    <source>
        <dbReference type="Proteomes" id="UP001238179"/>
    </source>
</evidence>
<evidence type="ECO:0000313" key="1">
    <source>
        <dbReference type="EMBL" id="BDU72014.1"/>
    </source>
</evidence>
<dbReference type="RefSeq" id="WP_316414916.1">
    <property type="nucleotide sequence ID" value="NZ_AP027080.1"/>
</dbReference>
<proteinExistence type="predicted"/>
<evidence type="ECO:0008006" key="3">
    <source>
        <dbReference type="Google" id="ProtNLM"/>
    </source>
</evidence>
<name>A0AA48GLI6_9BACT</name>
<protein>
    <recommendedName>
        <fullName evidence="3">PEGA domain-containing protein</fullName>
    </recommendedName>
</protein>
<dbReference type="EMBL" id="AP027080">
    <property type="protein sequence ID" value="BDU72014.1"/>
    <property type="molecule type" value="Genomic_DNA"/>
</dbReference>
<organism evidence="1 2">
    <name type="scientific">Mesoterricola silvestris</name>
    <dbReference type="NCBI Taxonomy" id="2927979"/>
    <lineage>
        <taxon>Bacteria</taxon>
        <taxon>Pseudomonadati</taxon>
        <taxon>Acidobacteriota</taxon>
        <taxon>Holophagae</taxon>
        <taxon>Holophagales</taxon>
        <taxon>Holophagaceae</taxon>
        <taxon>Mesoterricola</taxon>
    </lineage>
</organism>
<dbReference type="AlphaFoldDB" id="A0AA48GLI6"/>
<accession>A0AA48GLI6</accession>
<gene>
    <name evidence="1" type="ORF">METEAL_11880</name>
</gene>
<keyword evidence="2" id="KW-1185">Reference proteome</keyword>
<sequence length="98" mass="10280">MRTAVLALPLLLICCADPVTVTRAVDDRPRILLQGVPEGAVLFLDGKPMGSASAYAGNPGVLLVEPGTHLVEVRLGETLLMSSKVFLGGGEQRTLAVR</sequence>
<dbReference type="KEGG" id="msil:METEAL_11880"/>
<reference evidence="2" key="1">
    <citation type="journal article" date="2023" name="Int. J. Syst. Evol. Microbiol.">
        <title>Mesoterricola silvestris gen. nov., sp. nov., Mesoterricola sediminis sp. nov., Geothrix oryzae sp. nov., Geothrix edaphica sp. nov., Geothrix rubra sp. nov., and Geothrix limicola sp. nov., six novel members of Acidobacteriota isolated from soils.</title>
        <authorList>
            <person name="Itoh H."/>
            <person name="Sugisawa Y."/>
            <person name="Mise K."/>
            <person name="Xu Z."/>
            <person name="Kuniyasu M."/>
            <person name="Ushijima N."/>
            <person name="Kawano K."/>
            <person name="Kobayashi E."/>
            <person name="Shiratori Y."/>
            <person name="Masuda Y."/>
            <person name="Senoo K."/>
        </authorList>
    </citation>
    <scope>NUCLEOTIDE SEQUENCE [LARGE SCALE GENOMIC DNA]</scope>
    <source>
        <strain evidence="2">W79</strain>
    </source>
</reference>
<dbReference type="Proteomes" id="UP001238179">
    <property type="component" value="Chromosome"/>
</dbReference>